<proteinExistence type="predicted"/>
<sequence>MKQSTKRLASSFLSLLFLIAAFFVFFNFVQPAYSSLERVRSDEFARRTFLERQQSAIEGVKKLIATYEGEGDLRELVSRVLPLHPDLAGALAQLNELALQNQLDPQSFSVSAPVMQPPARETAGQSAGLVKPYSFLNIQLRLVGSYSDFKAFLAQLETNERIFDAKRISLQPAGRPTQDLYAYTLTVTTYYQNP</sequence>
<evidence type="ECO:0008006" key="3">
    <source>
        <dbReference type="Google" id="ProtNLM"/>
    </source>
</evidence>
<gene>
    <name evidence="1" type="ORF">A3A43_00840</name>
</gene>
<dbReference type="Pfam" id="PF04350">
    <property type="entry name" value="PilO"/>
    <property type="match status" value="1"/>
</dbReference>
<dbReference type="GO" id="GO:0043683">
    <property type="term" value="P:type IV pilus assembly"/>
    <property type="evidence" value="ECO:0007669"/>
    <property type="project" value="InterPro"/>
</dbReference>
<organism evidence="1 2">
    <name type="scientific">Candidatus Liptonbacteria bacterium RIFCSPLOWO2_01_FULL_56_20</name>
    <dbReference type="NCBI Taxonomy" id="1798652"/>
    <lineage>
        <taxon>Bacteria</taxon>
        <taxon>Candidatus Liptoniibacteriota</taxon>
    </lineage>
</organism>
<evidence type="ECO:0000313" key="2">
    <source>
        <dbReference type="Proteomes" id="UP000178495"/>
    </source>
</evidence>
<evidence type="ECO:0000313" key="1">
    <source>
        <dbReference type="EMBL" id="OGZ00723.1"/>
    </source>
</evidence>
<dbReference type="InterPro" id="IPR014717">
    <property type="entry name" value="Transl_elong_EF1B/ribsomal_bS6"/>
</dbReference>
<dbReference type="STRING" id="1798652.A3A43_00840"/>
<dbReference type="InterPro" id="IPR007445">
    <property type="entry name" value="PilO"/>
</dbReference>
<name>A0A1G2CH48_9BACT</name>
<accession>A0A1G2CH48</accession>
<dbReference type="GO" id="GO:0043107">
    <property type="term" value="P:type IV pilus-dependent motility"/>
    <property type="evidence" value="ECO:0007669"/>
    <property type="project" value="InterPro"/>
</dbReference>
<reference evidence="1 2" key="1">
    <citation type="journal article" date="2016" name="Nat. Commun.">
        <title>Thousands of microbial genomes shed light on interconnected biogeochemical processes in an aquifer system.</title>
        <authorList>
            <person name="Anantharaman K."/>
            <person name="Brown C.T."/>
            <person name="Hug L.A."/>
            <person name="Sharon I."/>
            <person name="Castelle C.J."/>
            <person name="Probst A.J."/>
            <person name="Thomas B.C."/>
            <person name="Singh A."/>
            <person name="Wilkins M.J."/>
            <person name="Karaoz U."/>
            <person name="Brodie E.L."/>
            <person name="Williams K.H."/>
            <person name="Hubbard S.S."/>
            <person name="Banfield J.F."/>
        </authorList>
    </citation>
    <scope>NUCLEOTIDE SEQUENCE [LARGE SCALE GENOMIC DNA]</scope>
</reference>
<protein>
    <recommendedName>
        <fullName evidence="3">Type 4a pilus biogenesis protein PilO</fullName>
    </recommendedName>
</protein>
<dbReference type="Proteomes" id="UP000178495">
    <property type="component" value="Unassembled WGS sequence"/>
</dbReference>
<dbReference type="EMBL" id="MHLC01000028">
    <property type="protein sequence ID" value="OGZ00723.1"/>
    <property type="molecule type" value="Genomic_DNA"/>
</dbReference>
<dbReference type="Gene3D" id="3.30.70.60">
    <property type="match status" value="1"/>
</dbReference>
<dbReference type="AlphaFoldDB" id="A0A1G2CH48"/>
<comment type="caution">
    <text evidence="1">The sequence shown here is derived from an EMBL/GenBank/DDBJ whole genome shotgun (WGS) entry which is preliminary data.</text>
</comment>